<keyword evidence="6 9" id="KW-1133">Transmembrane helix</keyword>
<feature type="transmembrane region" description="Helical" evidence="9">
    <location>
        <begin position="320"/>
        <end position="340"/>
    </location>
</feature>
<evidence type="ECO:0000256" key="8">
    <source>
        <dbReference type="SAM" id="MobiDB-lite"/>
    </source>
</evidence>
<feature type="transmembrane region" description="Helical" evidence="9">
    <location>
        <begin position="384"/>
        <end position="404"/>
    </location>
</feature>
<dbReference type="InterPro" id="IPR020846">
    <property type="entry name" value="MFS_dom"/>
</dbReference>
<feature type="region of interest" description="Disordered" evidence="8">
    <location>
        <begin position="467"/>
        <end position="487"/>
    </location>
</feature>
<evidence type="ECO:0000256" key="5">
    <source>
        <dbReference type="ARBA" id="ARBA00022692"/>
    </source>
</evidence>
<feature type="transmembrane region" description="Helical" evidence="9">
    <location>
        <begin position="287"/>
        <end position="308"/>
    </location>
</feature>
<name>A0AAN9AC71_HALRR</name>
<keyword evidence="7 9" id="KW-0472">Membrane</keyword>
<evidence type="ECO:0000313" key="12">
    <source>
        <dbReference type="Proteomes" id="UP001381693"/>
    </source>
</evidence>
<dbReference type="AlphaFoldDB" id="A0AAN9AC71"/>
<dbReference type="PROSITE" id="PS50850">
    <property type="entry name" value="MFS"/>
    <property type="match status" value="1"/>
</dbReference>
<evidence type="ECO:0000256" key="7">
    <source>
        <dbReference type="ARBA" id="ARBA00023136"/>
    </source>
</evidence>
<feature type="transmembrane region" description="Helical" evidence="9">
    <location>
        <begin position="14"/>
        <end position="35"/>
    </location>
</feature>
<keyword evidence="2" id="KW-0813">Transport</keyword>
<evidence type="ECO:0000256" key="6">
    <source>
        <dbReference type="ARBA" id="ARBA00022989"/>
    </source>
</evidence>
<dbReference type="GO" id="GO:0005886">
    <property type="term" value="C:plasma membrane"/>
    <property type="evidence" value="ECO:0007669"/>
    <property type="project" value="UniProtKB-SubCell"/>
</dbReference>
<feature type="transmembrane region" description="Helical" evidence="9">
    <location>
        <begin position="58"/>
        <end position="78"/>
    </location>
</feature>
<feature type="domain" description="Major facilitator superfamily (MFS) profile" evidence="10">
    <location>
        <begin position="1"/>
        <end position="439"/>
    </location>
</feature>
<feature type="transmembrane region" description="Helical" evidence="9">
    <location>
        <begin position="168"/>
        <end position="189"/>
    </location>
</feature>
<keyword evidence="12" id="KW-1185">Reference proteome</keyword>
<dbReference type="InterPro" id="IPR005828">
    <property type="entry name" value="MFS_sugar_transport-like"/>
</dbReference>
<dbReference type="InterPro" id="IPR036259">
    <property type="entry name" value="MFS_trans_sf"/>
</dbReference>
<dbReference type="PANTHER" id="PTHR48021:SF1">
    <property type="entry name" value="GH07001P-RELATED"/>
    <property type="match status" value="1"/>
</dbReference>
<evidence type="ECO:0000259" key="10">
    <source>
        <dbReference type="PROSITE" id="PS50850"/>
    </source>
</evidence>
<evidence type="ECO:0000313" key="11">
    <source>
        <dbReference type="EMBL" id="KAK7083003.1"/>
    </source>
</evidence>
<dbReference type="Gene3D" id="1.20.1250.20">
    <property type="entry name" value="MFS general substrate transporter like domains"/>
    <property type="match status" value="1"/>
</dbReference>
<feature type="transmembrane region" description="Helical" evidence="9">
    <location>
        <begin position="416"/>
        <end position="435"/>
    </location>
</feature>
<feature type="transmembrane region" description="Helical" evidence="9">
    <location>
        <begin position="143"/>
        <end position="162"/>
    </location>
</feature>
<protein>
    <recommendedName>
        <fullName evidence="10">Major facilitator superfamily (MFS) profile domain-containing protein</fullName>
    </recommendedName>
</protein>
<feature type="compositionally biased region" description="Polar residues" evidence="8">
    <location>
        <begin position="474"/>
        <end position="487"/>
    </location>
</feature>
<accession>A0AAN9AC71</accession>
<dbReference type="InterPro" id="IPR050549">
    <property type="entry name" value="MFS_Trehalose_Transporter"/>
</dbReference>
<comment type="subcellular location">
    <subcellularLocation>
        <location evidence="1">Cell membrane</location>
        <topology evidence="1">Multi-pass membrane protein</topology>
    </subcellularLocation>
</comment>
<dbReference type="PANTHER" id="PTHR48021">
    <property type="match status" value="1"/>
</dbReference>
<proteinExistence type="predicted"/>
<dbReference type="PROSITE" id="PS00216">
    <property type="entry name" value="SUGAR_TRANSPORT_1"/>
    <property type="match status" value="1"/>
</dbReference>
<reference evidence="11 12" key="1">
    <citation type="submission" date="2023-11" db="EMBL/GenBank/DDBJ databases">
        <title>Halocaridina rubra genome assembly.</title>
        <authorList>
            <person name="Smith C."/>
        </authorList>
    </citation>
    <scope>NUCLEOTIDE SEQUENCE [LARGE SCALE GENOMIC DNA]</scope>
    <source>
        <strain evidence="11">EP-1</strain>
        <tissue evidence="11">Whole</tissue>
    </source>
</reference>
<evidence type="ECO:0000256" key="3">
    <source>
        <dbReference type="ARBA" id="ARBA00022475"/>
    </source>
</evidence>
<dbReference type="FunFam" id="1.20.1250.20:FF:000218">
    <property type="entry name" value="facilitated trehalose transporter Tret1"/>
    <property type="match status" value="1"/>
</dbReference>
<feature type="transmembrane region" description="Helical" evidence="9">
    <location>
        <begin position="109"/>
        <end position="131"/>
    </location>
</feature>
<dbReference type="GO" id="GO:0022857">
    <property type="term" value="F:transmembrane transporter activity"/>
    <property type="evidence" value="ECO:0007669"/>
    <property type="project" value="InterPro"/>
</dbReference>
<dbReference type="SUPFAM" id="SSF103473">
    <property type="entry name" value="MFS general substrate transporter"/>
    <property type="match status" value="1"/>
</dbReference>
<dbReference type="InterPro" id="IPR003663">
    <property type="entry name" value="Sugar/inositol_transpt"/>
</dbReference>
<evidence type="ECO:0000256" key="2">
    <source>
        <dbReference type="ARBA" id="ARBA00022448"/>
    </source>
</evidence>
<evidence type="ECO:0000256" key="9">
    <source>
        <dbReference type="SAM" id="Phobius"/>
    </source>
</evidence>
<sequence>MTFRTWFIYRWRQIAITCVLVTTVICTGCVVGWSVEVSRIMEDPNSVLLNITQDDQQWLVSSSGIAAMFSTLFTGVLVESVGPCRVVSFILLPAAIGWVLMAATEALPWIYIGRITTGGVGFMLTTIIQPLIAEMCTADVRGLLSALPEIMVSIGMLLMYIMARFLDWQSATLICGVLLFPVNAAVLFVPESPYWLLKNGKEKQALRALMKLRAPEHDVDAELNSIRDSLTEQQRNGSIMKQIRALKDPGNYRPVILVTSIFILRELGGAMVIFMYAVYFFENAGVTLDPFTCSVLVGVCRLVFTFISACTIDKVGRRPLLIFSALVCGLSMYITGGILYTQGVGLGWVPLTAVMVYVASFGLGVGPVPWILLGELLPTPVRSIGASIATGVFVILLFVITQIFPDLTTAIGLEDAVMAFGSFHILLSIVAFFFLPESRGRTLEELQYAFVGRGAMAPFSNPERQGYTPAYGSTFPSTSTQGMEKVR</sequence>
<feature type="transmembrane region" description="Helical" evidence="9">
    <location>
        <begin position="346"/>
        <end position="372"/>
    </location>
</feature>
<dbReference type="Proteomes" id="UP001381693">
    <property type="component" value="Unassembled WGS sequence"/>
</dbReference>
<feature type="transmembrane region" description="Helical" evidence="9">
    <location>
        <begin position="85"/>
        <end position="103"/>
    </location>
</feature>
<dbReference type="Pfam" id="PF00083">
    <property type="entry name" value="Sugar_tr"/>
    <property type="match status" value="1"/>
</dbReference>
<keyword evidence="3" id="KW-1003">Cell membrane</keyword>
<feature type="transmembrane region" description="Helical" evidence="9">
    <location>
        <begin position="255"/>
        <end position="281"/>
    </location>
</feature>
<gene>
    <name evidence="11" type="ORF">SK128_005782</name>
</gene>
<evidence type="ECO:0000256" key="1">
    <source>
        <dbReference type="ARBA" id="ARBA00004651"/>
    </source>
</evidence>
<dbReference type="InterPro" id="IPR005829">
    <property type="entry name" value="Sugar_transporter_CS"/>
</dbReference>
<dbReference type="PRINTS" id="PR00171">
    <property type="entry name" value="SUGRTRNSPORT"/>
</dbReference>
<keyword evidence="4" id="KW-0762">Sugar transport</keyword>
<comment type="caution">
    <text evidence="11">The sequence shown here is derived from an EMBL/GenBank/DDBJ whole genome shotgun (WGS) entry which is preliminary data.</text>
</comment>
<keyword evidence="5 9" id="KW-0812">Transmembrane</keyword>
<dbReference type="EMBL" id="JAXCGZ010003831">
    <property type="protein sequence ID" value="KAK7083003.1"/>
    <property type="molecule type" value="Genomic_DNA"/>
</dbReference>
<evidence type="ECO:0000256" key="4">
    <source>
        <dbReference type="ARBA" id="ARBA00022597"/>
    </source>
</evidence>
<organism evidence="11 12">
    <name type="scientific">Halocaridina rubra</name>
    <name type="common">Hawaiian red shrimp</name>
    <dbReference type="NCBI Taxonomy" id="373956"/>
    <lineage>
        <taxon>Eukaryota</taxon>
        <taxon>Metazoa</taxon>
        <taxon>Ecdysozoa</taxon>
        <taxon>Arthropoda</taxon>
        <taxon>Crustacea</taxon>
        <taxon>Multicrustacea</taxon>
        <taxon>Malacostraca</taxon>
        <taxon>Eumalacostraca</taxon>
        <taxon>Eucarida</taxon>
        <taxon>Decapoda</taxon>
        <taxon>Pleocyemata</taxon>
        <taxon>Caridea</taxon>
        <taxon>Atyoidea</taxon>
        <taxon>Atyidae</taxon>
        <taxon>Halocaridina</taxon>
    </lineage>
</organism>